<proteinExistence type="predicted"/>
<dbReference type="AlphaFoldDB" id="A0A7D7SHW7"/>
<dbReference type="EMBL" id="CP059567">
    <property type="protein sequence ID" value="QMT41049.1"/>
    <property type="molecule type" value="Genomic_DNA"/>
</dbReference>
<evidence type="ECO:0000256" key="2">
    <source>
        <dbReference type="SAM" id="SignalP"/>
    </source>
</evidence>
<evidence type="ECO:0000313" key="4">
    <source>
        <dbReference type="Proteomes" id="UP000514752"/>
    </source>
</evidence>
<dbReference type="Gene3D" id="2.50.20.10">
    <property type="entry name" value="Lipoprotein localisation LolA/LolB/LppX"/>
    <property type="match status" value="1"/>
</dbReference>
<keyword evidence="1 2" id="KW-0732">Signal</keyword>
<gene>
    <name evidence="3" type="ORF">H3L94_03150</name>
</gene>
<organism evidence="3 4">
    <name type="scientific">Neisseria shayeganii</name>
    <dbReference type="NCBI Taxonomy" id="607712"/>
    <lineage>
        <taxon>Bacteria</taxon>
        <taxon>Pseudomonadati</taxon>
        <taxon>Pseudomonadota</taxon>
        <taxon>Betaproteobacteria</taxon>
        <taxon>Neisseriales</taxon>
        <taxon>Neisseriaceae</taxon>
        <taxon>Neisseria</taxon>
    </lineage>
</organism>
<sequence>MLKRFFALLLCLTLLPAWAFDTAQLTAQLQQPATVQGSFTQQRFLRALSQPMQTSGRFALRNRHGLYWQIDQPFDLRLRVRPDGIAQWSGGQWRSTRQSGQAAQVKLFMAVLGGDMRELQRQFDTRLTGHARQWRLQLTPKTAVMRQVFDSITVEGGQLVQRIELNEKQGDRTVMQFHQLQAGQALSGPAAQALAP</sequence>
<feature type="chain" id="PRO_5028339327" evidence="2">
    <location>
        <begin position="20"/>
        <end position="196"/>
    </location>
</feature>
<dbReference type="KEGG" id="nsg:H3L94_03150"/>
<feature type="signal peptide" evidence="2">
    <location>
        <begin position="1"/>
        <end position="19"/>
    </location>
</feature>
<evidence type="ECO:0000256" key="1">
    <source>
        <dbReference type="ARBA" id="ARBA00022729"/>
    </source>
</evidence>
<dbReference type="SUPFAM" id="SSF89392">
    <property type="entry name" value="Prokaryotic lipoproteins and lipoprotein localization factors"/>
    <property type="match status" value="1"/>
</dbReference>
<dbReference type="Pfam" id="PF03548">
    <property type="entry name" value="LolA"/>
    <property type="match status" value="1"/>
</dbReference>
<dbReference type="InterPro" id="IPR004564">
    <property type="entry name" value="OM_lipoprot_carrier_LolA-like"/>
</dbReference>
<dbReference type="RefSeq" id="WP_182122622.1">
    <property type="nucleotide sequence ID" value="NZ_CP059567.1"/>
</dbReference>
<reference evidence="3 4" key="1">
    <citation type="submission" date="2020-07" db="EMBL/GenBank/DDBJ databases">
        <title>Genomic diversity of species in the Neisseriaceae family.</title>
        <authorList>
            <person name="Vincent A.T."/>
            <person name="Bernet E."/>
            <person name="Veyrier F.J."/>
        </authorList>
    </citation>
    <scope>NUCLEOTIDE SEQUENCE [LARGE SCALE GENOMIC DNA]</scope>
    <source>
        <strain evidence="3 4">DSM 22244</strain>
    </source>
</reference>
<dbReference type="Proteomes" id="UP000514752">
    <property type="component" value="Chromosome"/>
</dbReference>
<dbReference type="CDD" id="cd16325">
    <property type="entry name" value="LolA"/>
    <property type="match status" value="1"/>
</dbReference>
<name>A0A7D7SHW7_9NEIS</name>
<accession>A0A7D7SHW7</accession>
<protein>
    <submittedName>
        <fullName evidence="3">Outer membrane lipoprotein carrier protein LolA</fullName>
    </submittedName>
</protein>
<dbReference type="InterPro" id="IPR029046">
    <property type="entry name" value="LolA/LolB/LppX"/>
</dbReference>
<keyword evidence="3" id="KW-0449">Lipoprotein</keyword>
<evidence type="ECO:0000313" key="3">
    <source>
        <dbReference type="EMBL" id="QMT41049.1"/>
    </source>
</evidence>